<evidence type="ECO:0000256" key="7">
    <source>
        <dbReference type="PIRSR" id="PIRSR000138-2"/>
    </source>
</evidence>
<dbReference type="OrthoDB" id="9770452at2"/>
<dbReference type="HOGENOM" id="CLU_020639_0_0_0"/>
<feature type="binding site" evidence="7">
    <location>
        <position position="129"/>
    </location>
    <ligand>
        <name>glyoxylate</name>
        <dbReference type="ChEBI" id="CHEBI:36655"/>
    </ligand>
</feature>
<sequence length="355" mass="37473">MIFTIDDLYAIAAERLPKMAFDYYDSGADGEHTLRDNQDAWRRIRLRPKCLVDVSSCDLATTVLGTPVSMPLLVAPTAFQKLAHPDGECATARAAAAAGTIMTLSTLSTCLMEDVARENGDGGRWFQLYVYRDRGITRAFLERAEAAGYSAIALTVDAPYFGRRLRDVRNGFALPDGMTVANLTAGMGTVGAVDGNSGLSAYIASMLDQRITWRDVEWLRASTRLPIVVKGVVRGDDAARAVDHGASAVIVSNHGGRQLDTTIATADALPAVVDAVAGRGEVYVDGGIRRGTDVLKALALGARAVLVGRPVLWGLAADGEAGVSTALRILRDELALALALAGCGGVGDVARDLVV</sequence>
<dbReference type="STRING" id="861299.J421_1218"/>
<keyword evidence="3 7" id="KW-0288">FMN</keyword>
<dbReference type="EMBL" id="CP007128">
    <property type="protein sequence ID" value="AHG88755.1"/>
    <property type="molecule type" value="Genomic_DNA"/>
</dbReference>
<gene>
    <name evidence="9" type="ORF">J421_1218</name>
</gene>
<dbReference type="InParanoid" id="W0REK8"/>
<protein>
    <submittedName>
        <fullName evidence="9">FMN-dependent alpha-hydroxy acid dehydrogenase</fullName>
    </submittedName>
</protein>
<feature type="binding site" evidence="7">
    <location>
        <begin position="308"/>
        <end position="309"/>
    </location>
    <ligand>
        <name>FMN</name>
        <dbReference type="ChEBI" id="CHEBI:58210"/>
    </ligand>
</feature>
<keyword evidence="2 7" id="KW-0285">Flavoprotein</keyword>
<dbReference type="SUPFAM" id="SSF51395">
    <property type="entry name" value="FMN-linked oxidoreductases"/>
    <property type="match status" value="1"/>
</dbReference>
<evidence type="ECO:0000256" key="3">
    <source>
        <dbReference type="ARBA" id="ARBA00022643"/>
    </source>
</evidence>
<feature type="binding site" evidence="7">
    <location>
        <position position="105"/>
    </location>
    <ligand>
        <name>FMN</name>
        <dbReference type="ChEBI" id="CHEBI:58210"/>
    </ligand>
</feature>
<dbReference type="Proteomes" id="UP000019151">
    <property type="component" value="Chromosome"/>
</dbReference>
<feature type="binding site" evidence="7">
    <location>
        <position position="23"/>
    </location>
    <ligand>
        <name>glyoxylate</name>
        <dbReference type="ChEBI" id="CHEBI:36655"/>
    </ligand>
</feature>
<dbReference type="RefSeq" id="WP_025410280.1">
    <property type="nucleotide sequence ID" value="NZ_CP007128.1"/>
</dbReference>
<feature type="binding site" evidence="7">
    <location>
        <position position="230"/>
    </location>
    <ligand>
        <name>FMN</name>
        <dbReference type="ChEBI" id="CHEBI:58210"/>
    </ligand>
</feature>
<dbReference type="InterPro" id="IPR008259">
    <property type="entry name" value="FMN_hydac_DH_AS"/>
</dbReference>
<dbReference type="PROSITE" id="PS51349">
    <property type="entry name" value="FMN_HYDROXY_ACID_DH_2"/>
    <property type="match status" value="1"/>
</dbReference>
<feature type="active site" description="Proton acceptor" evidence="6">
    <location>
        <position position="254"/>
    </location>
</feature>
<feature type="domain" description="FMN hydroxy acid dehydrogenase" evidence="8">
    <location>
        <begin position="1"/>
        <end position="355"/>
    </location>
</feature>
<dbReference type="GO" id="GO:0016491">
    <property type="term" value="F:oxidoreductase activity"/>
    <property type="evidence" value="ECO:0007669"/>
    <property type="project" value="UniProtKB-KW"/>
</dbReference>
<dbReference type="PANTHER" id="PTHR10578:SF107">
    <property type="entry name" value="2-HYDROXYACID OXIDASE 1"/>
    <property type="match status" value="1"/>
</dbReference>
<name>W0REK8_9BACT</name>
<dbReference type="PIRSF" id="PIRSF000138">
    <property type="entry name" value="Al-hdrx_acd_dh"/>
    <property type="match status" value="1"/>
</dbReference>
<feature type="binding site" evidence="7">
    <location>
        <position position="164"/>
    </location>
    <ligand>
        <name>glyoxylate</name>
        <dbReference type="ChEBI" id="CHEBI:36655"/>
    </ligand>
</feature>
<organism evidence="9 10">
    <name type="scientific">Gemmatirosa kalamazoonensis</name>
    <dbReference type="NCBI Taxonomy" id="861299"/>
    <lineage>
        <taxon>Bacteria</taxon>
        <taxon>Pseudomonadati</taxon>
        <taxon>Gemmatimonadota</taxon>
        <taxon>Gemmatimonadia</taxon>
        <taxon>Gemmatimonadales</taxon>
        <taxon>Gemmatimonadaceae</taxon>
        <taxon>Gemmatirosa</taxon>
    </lineage>
</organism>
<dbReference type="InterPro" id="IPR012133">
    <property type="entry name" value="Alpha-hydoxy_acid_DH_FMN"/>
</dbReference>
<dbReference type="Gene3D" id="3.20.20.70">
    <property type="entry name" value="Aldolase class I"/>
    <property type="match status" value="1"/>
</dbReference>
<evidence type="ECO:0000256" key="1">
    <source>
        <dbReference type="ARBA" id="ARBA00001917"/>
    </source>
</evidence>
<dbReference type="InterPro" id="IPR013785">
    <property type="entry name" value="Aldolase_TIM"/>
</dbReference>
<keyword evidence="4" id="KW-0560">Oxidoreductase</keyword>
<dbReference type="InterPro" id="IPR000262">
    <property type="entry name" value="FMN-dep_DH"/>
</dbReference>
<comment type="cofactor">
    <cofactor evidence="1">
        <name>FMN</name>
        <dbReference type="ChEBI" id="CHEBI:58210"/>
    </cofactor>
</comment>
<dbReference type="eggNOG" id="COG1304">
    <property type="taxonomic scope" value="Bacteria"/>
</dbReference>
<feature type="binding site" evidence="7">
    <location>
        <position position="127"/>
    </location>
    <ligand>
        <name>FMN</name>
        <dbReference type="ChEBI" id="CHEBI:58210"/>
    </ligand>
</feature>
<dbReference type="InterPro" id="IPR037396">
    <property type="entry name" value="FMN_HAD"/>
</dbReference>
<proteinExistence type="inferred from homology"/>
<evidence type="ECO:0000313" key="9">
    <source>
        <dbReference type="EMBL" id="AHG88755.1"/>
    </source>
</evidence>
<evidence type="ECO:0000256" key="6">
    <source>
        <dbReference type="PIRSR" id="PIRSR000138-1"/>
    </source>
</evidence>
<dbReference type="GO" id="GO:0005737">
    <property type="term" value="C:cytoplasm"/>
    <property type="evidence" value="ECO:0007669"/>
    <property type="project" value="UniProtKB-ARBA"/>
</dbReference>
<feature type="binding site" evidence="7">
    <location>
        <position position="257"/>
    </location>
    <ligand>
        <name>glyoxylate</name>
        <dbReference type="ChEBI" id="CHEBI:36655"/>
    </ligand>
</feature>
<keyword evidence="10" id="KW-1185">Reference proteome</keyword>
<dbReference type="GO" id="GO:0010181">
    <property type="term" value="F:FMN binding"/>
    <property type="evidence" value="ECO:0007669"/>
    <property type="project" value="InterPro"/>
</dbReference>
<evidence type="ECO:0000259" key="8">
    <source>
        <dbReference type="PROSITE" id="PS51349"/>
    </source>
</evidence>
<dbReference type="PANTHER" id="PTHR10578">
    <property type="entry name" value="S -2-HYDROXY-ACID OXIDASE-RELATED"/>
    <property type="match status" value="1"/>
</dbReference>
<feature type="binding site" evidence="7">
    <location>
        <begin position="285"/>
        <end position="289"/>
    </location>
    <ligand>
        <name>FMN</name>
        <dbReference type="ChEBI" id="CHEBI:58210"/>
    </ligand>
</feature>
<evidence type="ECO:0000256" key="4">
    <source>
        <dbReference type="ARBA" id="ARBA00023002"/>
    </source>
</evidence>
<dbReference type="KEGG" id="gba:J421_1218"/>
<accession>W0REK8</accession>
<comment type="similarity">
    <text evidence="5">Belongs to the FMN-dependent alpha-hydroxy acid dehydrogenase family.</text>
</comment>
<feature type="binding site" evidence="7">
    <location>
        <position position="155"/>
    </location>
    <ligand>
        <name>FMN</name>
        <dbReference type="ChEBI" id="CHEBI:58210"/>
    </ligand>
</feature>
<dbReference type="Pfam" id="PF01070">
    <property type="entry name" value="FMN_dh"/>
    <property type="match status" value="1"/>
</dbReference>
<dbReference type="PATRIC" id="fig|861299.3.peg.1234"/>
<feature type="binding site" evidence="7">
    <location>
        <position position="252"/>
    </location>
    <ligand>
        <name>FMN</name>
        <dbReference type="ChEBI" id="CHEBI:58210"/>
    </ligand>
</feature>
<dbReference type="FunFam" id="3.20.20.70:FF:000056">
    <property type="entry name" value="hydroxyacid oxidase 2"/>
    <property type="match status" value="1"/>
</dbReference>
<evidence type="ECO:0000256" key="2">
    <source>
        <dbReference type="ARBA" id="ARBA00022630"/>
    </source>
</evidence>
<evidence type="ECO:0000256" key="5">
    <source>
        <dbReference type="ARBA" id="ARBA00024042"/>
    </source>
</evidence>
<feature type="binding site" evidence="7">
    <location>
        <begin position="76"/>
        <end position="78"/>
    </location>
    <ligand>
        <name>FMN</name>
        <dbReference type="ChEBI" id="CHEBI:58210"/>
    </ligand>
</feature>
<dbReference type="CDD" id="cd02809">
    <property type="entry name" value="alpha_hydroxyacid_oxid_FMN"/>
    <property type="match status" value="1"/>
</dbReference>
<dbReference type="PROSITE" id="PS00557">
    <property type="entry name" value="FMN_HYDROXY_ACID_DH_1"/>
    <property type="match status" value="1"/>
</dbReference>
<dbReference type="AlphaFoldDB" id="W0REK8"/>
<reference evidence="9 10" key="1">
    <citation type="journal article" date="2014" name="Genome Announc.">
        <title>Genome Sequence and Methylome of Soil Bacterium Gemmatirosa kalamazoonensis KBS708T, a Member of the Rarely Cultivated Gemmatimonadetes Phylum.</title>
        <authorList>
            <person name="Debruyn J.M."/>
            <person name="Radosevich M."/>
            <person name="Wommack K.E."/>
            <person name="Polson S.W."/>
            <person name="Hauser L.J."/>
            <person name="Fawaz M.N."/>
            <person name="Korlach J."/>
            <person name="Tsai Y.C."/>
        </authorList>
    </citation>
    <scope>NUCLEOTIDE SEQUENCE [LARGE SCALE GENOMIC DNA]</scope>
    <source>
        <strain evidence="9 10">KBS708</strain>
    </source>
</reference>
<evidence type="ECO:0000313" key="10">
    <source>
        <dbReference type="Proteomes" id="UP000019151"/>
    </source>
</evidence>
<feature type="binding site" evidence="7">
    <location>
        <position position="254"/>
    </location>
    <ligand>
        <name>glyoxylate</name>
        <dbReference type="ChEBI" id="CHEBI:36655"/>
    </ligand>
</feature>